<feature type="compositionally biased region" description="Acidic residues" evidence="1">
    <location>
        <begin position="150"/>
        <end position="160"/>
    </location>
</feature>
<dbReference type="EMBL" id="CMVM020000491">
    <property type="status" value="NOT_ANNOTATED_CDS"/>
    <property type="molecule type" value="Genomic_DNA"/>
</dbReference>
<reference evidence="3" key="1">
    <citation type="submission" date="2013-10" db="EMBL/GenBank/DDBJ databases">
        <title>Genome sequencing of Onchocerca volvulus.</title>
        <authorList>
            <person name="Cotton J."/>
            <person name="Tsai J."/>
            <person name="Stanley E."/>
            <person name="Tracey A."/>
            <person name="Holroyd N."/>
            <person name="Lustigman S."/>
            <person name="Berriman M."/>
        </authorList>
    </citation>
    <scope>NUCLEOTIDE SEQUENCE</scope>
</reference>
<reference evidence="2" key="2">
    <citation type="submission" date="2022-06" db="UniProtKB">
        <authorList>
            <consortium name="EnsemblMetazoa"/>
        </authorList>
    </citation>
    <scope>IDENTIFICATION</scope>
</reference>
<keyword evidence="3" id="KW-1185">Reference proteome</keyword>
<feature type="region of interest" description="Disordered" evidence="1">
    <location>
        <begin position="127"/>
        <end position="160"/>
    </location>
</feature>
<evidence type="ECO:0000256" key="1">
    <source>
        <dbReference type="SAM" id="MobiDB-lite"/>
    </source>
</evidence>
<accession>A0A8R1XS01</accession>
<dbReference type="AlphaFoldDB" id="A0A8R1XS01"/>
<name>A0A8R1XS01_ONCVO</name>
<proteinExistence type="predicted"/>
<evidence type="ECO:0000313" key="2">
    <source>
        <dbReference type="EnsemblMetazoa" id="OVOC12493.1"/>
    </source>
</evidence>
<dbReference type="EnsemblMetazoa" id="OVOC12493.1">
    <property type="protein sequence ID" value="OVOC12493.1"/>
    <property type="gene ID" value="WBGene00249302"/>
</dbReference>
<dbReference type="PROSITE" id="PS51257">
    <property type="entry name" value="PROKAR_LIPOPROTEIN"/>
    <property type="match status" value="1"/>
</dbReference>
<feature type="compositionally biased region" description="Basic and acidic residues" evidence="1">
    <location>
        <begin position="127"/>
        <end position="144"/>
    </location>
</feature>
<evidence type="ECO:0000313" key="3">
    <source>
        <dbReference type="Proteomes" id="UP000024404"/>
    </source>
</evidence>
<sequence>MKYFVQATMLTFCKVDVTSPNLWLLGCEHFDCILQLRSASFSQQNERHRLKVAEKHQREVGDQHQIRLSVQQSRDYNSSCISTQKFNGDMKGMCCTPKKLKRPQFDEPLEPLKTSLAGYTVDSRLESSFEQLKPSESEQQRNEKLVPTADVEDELDDDKI</sequence>
<organism evidence="2 3">
    <name type="scientific">Onchocerca volvulus</name>
    <dbReference type="NCBI Taxonomy" id="6282"/>
    <lineage>
        <taxon>Eukaryota</taxon>
        <taxon>Metazoa</taxon>
        <taxon>Ecdysozoa</taxon>
        <taxon>Nematoda</taxon>
        <taxon>Chromadorea</taxon>
        <taxon>Rhabditida</taxon>
        <taxon>Spirurina</taxon>
        <taxon>Spiruromorpha</taxon>
        <taxon>Filarioidea</taxon>
        <taxon>Onchocercidae</taxon>
        <taxon>Onchocerca</taxon>
    </lineage>
</organism>
<dbReference type="Proteomes" id="UP000024404">
    <property type="component" value="Unassembled WGS sequence"/>
</dbReference>
<protein>
    <submittedName>
        <fullName evidence="2">Uncharacterized protein</fullName>
    </submittedName>
</protein>